<sequence length="167" mass="18430">MSAPSHRAKENRTGAPRWASLWLRAAGVYNLVWGALVIIFPHALFDLTGIERMRYPEIWQCVGMIVGVYGVGYWIAASDPRRHWPIVLVGFLGKIFGPIGFVGALVNGVFPPTFGLTILTNDLIWWIPFGLILHDAARNARCVASEREKERSGGQATAARPPQPAPE</sequence>
<evidence type="ECO:0008006" key="5">
    <source>
        <dbReference type="Google" id="ProtNLM"/>
    </source>
</evidence>
<evidence type="ECO:0000313" key="4">
    <source>
        <dbReference type="Proteomes" id="UP000008631"/>
    </source>
</evidence>
<dbReference type="Proteomes" id="UP000008631">
    <property type="component" value="Chromosome"/>
</dbReference>
<dbReference type="STRING" id="575540.Isop_2143"/>
<feature type="transmembrane region" description="Helical" evidence="2">
    <location>
        <begin position="21"/>
        <end position="45"/>
    </location>
</feature>
<accession>E8R4C1</accession>
<reference key="1">
    <citation type="submission" date="2010-11" db="EMBL/GenBank/DDBJ databases">
        <title>The complete sequence of chromosome of Isophaera pallida ATCC 43644.</title>
        <authorList>
            <consortium name="US DOE Joint Genome Institute (JGI-PGF)"/>
            <person name="Lucas S."/>
            <person name="Copeland A."/>
            <person name="Lapidus A."/>
            <person name="Bruce D."/>
            <person name="Goodwin L."/>
            <person name="Pitluck S."/>
            <person name="Kyrpides N."/>
            <person name="Mavromatis K."/>
            <person name="Pagani I."/>
            <person name="Ivanova N."/>
            <person name="Saunders E."/>
            <person name="Brettin T."/>
            <person name="Detter J.C."/>
            <person name="Han C."/>
            <person name="Tapia R."/>
            <person name="Land M."/>
            <person name="Hauser L."/>
            <person name="Markowitz V."/>
            <person name="Cheng J.-F."/>
            <person name="Hugenholtz P."/>
            <person name="Woyke T."/>
            <person name="Wu D."/>
            <person name="Eisen J.A."/>
        </authorList>
    </citation>
    <scope>NUCLEOTIDE SEQUENCE</scope>
    <source>
        <strain>ATCC 43644</strain>
    </source>
</reference>
<dbReference type="eggNOG" id="ENOG502ZWDA">
    <property type="taxonomic scope" value="Bacteria"/>
</dbReference>
<evidence type="ECO:0000256" key="2">
    <source>
        <dbReference type="SAM" id="Phobius"/>
    </source>
</evidence>
<feature type="transmembrane region" description="Helical" evidence="2">
    <location>
        <begin position="57"/>
        <end position="77"/>
    </location>
</feature>
<dbReference type="RefSeq" id="WP_013565010.1">
    <property type="nucleotide sequence ID" value="NC_014962.1"/>
</dbReference>
<reference evidence="3 4" key="2">
    <citation type="journal article" date="2011" name="Stand. Genomic Sci.">
        <title>Complete genome sequence of Isosphaera pallida type strain (IS1B).</title>
        <authorList>
            <consortium name="US DOE Joint Genome Institute (JGI-PGF)"/>
            <person name="Goker M."/>
            <person name="Cleland D."/>
            <person name="Saunders E."/>
            <person name="Lapidus A."/>
            <person name="Nolan M."/>
            <person name="Lucas S."/>
            <person name="Hammon N."/>
            <person name="Deshpande S."/>
            <person name="Cheng J.F."/>
            <person name="Tapia R."/>
            <person name="Han C."/>
            <person name="Goodwin L."/>
            <person name="Pitluck S."/>
            <person name="Liolios K."/>
            <person name="Pagani I."/>
            <person name="Ivanova N."/>
            <person name="Mavromatis K."/>
            <person name="Pati A."/>
            <person name="Chen A."/>
            <person name="Palaniappan K."/>
            <person name="Land M."/>
            <person name="Hauser L."/>
            <person name="Chang Y.J."/>
            <person name="Jeffries C.D."/>
            <person name="Detter J.C."/>
            <person name="Beck B."/>
            <person name="Woyke T."/>
            <person name="Bristow J."/>
            <person name="Eisen J.A."/>
            <person name="Markowitz V."/>
            <person name="Hugenholtz P."/>
            <person name="Kyrpides N.C."/>
            <person name="Klenk H.P."/>
        </authorList>
    </citation>
    <scope>NUCLEOTIDE SEQUENCE [LARGE SCALE GENOMIC DNA]</scope>
    <source>
        <strain evidence="4">ATCC 43644 / DSM 9630 / IS1B</strain>
    </source>
</reference>
<gene>
    <name evidence="3" type="ordered locus">Isop_2143</name>
</gene>
<dbReference type="AlphaFoldDB" id="E8R4C1"/>
<evidence type="ECO:0000313" key="3">
    <source>
        <dbReference type="EMBL" id="ADV62722.1"/>
    </source>
</evidence>
<dbReference type="HOGENOM" id="CLU_1804401_0_0_0"/>
<protein>
    <recommendedName>
        <fullName evidence="5">Alkyl hydroperoxide reductase/ Thiol specific antioxidant/ Mal allergen</fullName>
    </recommendedName>
</protein>
<keyword evidence="2" id="KW-0472">Membrane</keyword>
<evidence type="ECO:0000256" key="1">
    <source>
        <dbReference type="SAM" id="MobiDB-lite"/>
    </source>
</evidence>
<dbReference type="InParanoid" id="E8R4C1"/>
<dbReference type="EMBL" id="CP002353">
    <property type="protein sequence ID" value="ADV62722.1"/>
    <property type="molecule type" value="Genomic_DNA"/>
</dbReference>
<organism evidence="3 4">
    <name type="scientific">Isosphaera pallida (strain ATCC 43644 / DSM 9630 / IS1B)</name>
    <dbReference type="NCBI Taxonomy" id="575540"/>
    <lineage>
        <taxon>Bacteria</taxon>
        <taxon>Pseudomonadati</taxon>
        <taxon>Planctomycetota</taxon>
        <taxon>Planctomycetia</taxon>
        <taxon>Isosphaerales</taxon>
        <taxon>Isosphaeraceae</taxon>
        <taxon>Isosphaera</taxon>
    </lineage>
</organism>
<name>E8R4C1_ISOPI</name>
<feature type="transmembrane region" description="Helical" evidence="2">
    <location>
        <begin position="84"/>
        <end position="106"/>
    </location>
</feature>
<feature type="region of interest" description="Disordered" evidence="1">
    <location>
        <begin position="146"/>
        <end position="167"/>
    </location>
</feature>
<keyword evidence="2" id="KW-1133">Transmembrane helix</keyword>
<keyword evidence="2" id="KW-0812">Transmembrane</keyword>
<keyword evidence="4" id="KW-1185">Reference proteome</keyword>
<feature type="transmembrane region" description="Helical" evidence="2">
    <location>
        <begin position="112"/>
        <end position="133"/>
    </location>
</feature>
<proteinExistence type="predicted"/>
<dbReference type="KEGG" id="ipa:Isop_2143"/>